<evidence type="ECO:0000256" key="7">
    <source>
        <dbReference type="RuleBase" id="RU003435"/>
    </source>
</evidence>
<dbReference type="InterPro" id="IPR024077">
    <property type="entry name" value="Neurolysin/TOP_dom2"/>
</dbReference>
<keyword evidence="3 7" id="KW-0479">Metal-binding</keyword>
<organism evidence="9 10">
    <name type="scientific">Cecembia rubra</name>
    <dbReference type="NCBI Taxonomy" id="1485585"/>
    <lineage>
        <taxon>Bacteria</taxon>
        <taxon>Pseudomonadati</taxon>
        <taxon>Bacteroidota</taxon>
        <taxon>Cytophagia</taxon>
        <taxon>Cytophagales</taxon>
        <taxon>Cyclobacteriaceae</taxon>
        <taxon>Cecembia</taxon>
    </lineage>
</organism>
<dbReference type="AlphaFoldDB" id="A0A2P8DZP3"/>
<protein>
    <submittedName>
        <fullName evidence="9">Peptidyl-dipeptidase Dcp</fullName>
    </submittedName>
</protein>
<dbReference type="Gene3D" id="1.10.1370.10">
    <property type="entry name" value="Neurolysin, domain 3"/>
    <property type="match status" value="1"/>
</dbReference>
<dbReference type="GO" id="GO:0046872">
    <property type="term" value="F:metal ion binding"/>
    <property type="evidence" value="ECO:0007669"/>
    <property type="project" value="UniProtKB-UniRule"/>
</dbReference>
<feature type="domain" description="Peptidase M3A/M3B catalytic" evidence="8">
    <location>
        <begin position="253"/>
        <end position="701"/>
    </location>
</feature>
<evidence type="ECO:0000313" key="10">
    <source>
        <dbReference type="Proteomes" id="UP000240708"/>
    </source>
</evidence>
<dbReference type="RefSeq" id="WP_106568236.1">
    <property type="nucleotide sequence ID" value="NZ_JAUVYL010000020.1"/>
</dbReference>
<comment type="similarity">
    <text evidence="1 7">Belongs to the peptidase M3 family.</text>
</comment>
<dbReference type="Proteomes" id="UP000240708">
    <property type="component" value="Unassembled WGS sequence"/>
</dbReference>
<sequence>MNKTIIVLSIAGALLASCGTGDKPSDSMNPFFEAYNTPFEVPPFDKIKNEHFAPALREGMRLHQEEIDAIVNNPEEATFSNTIEAMEKSGELLARVSIVFSNLNSANTNDELQAIAREMAPELSKHSDNINLNEKLFHRVKHVWENKDSFGLNAEQHKLLEKSYKSFVRNGANLNESDKEKLREINSRLSVLSLQFGQNVLAETNAFKLIIDNEADLAGLPQELRDVAFQDAETAGEEDKWLFTLQNPSVMPFLQYAENRELRKQIWEAYKNRGDQANDKNNNEILIEMANLRLQKANLIGYANHADYVLEESMAKNVDNVYKLLNQLWEPALAKAKQERDEMQAMIAAEGKDFKLEPWDWRYYEEKLRKQKFDLDEQEVKPYFALDKVQEGVFMVVNKLFGLTFAEIKNIPSYHPEAKAYEVKEADGTHVGVLYMDFHPRASKRGGAWMTSYRPQNTVNGERKAPVISIVCNFSKPTGNAPALLTFDEVTTFFHEFGHALHGLLSNVQYKSLAGTAVPRDFVELPSQIMENWATEPEVLKQYAIHYQTGEVIPDALIEKLKNSGTFGQGFGTTEYLAASLLDLDYHSQTSPIQMDAKTFENVSMEKIGLIGEIIPRYRSTYFQHIFSGGYSSGYYSYIWSGVLDTDAFQAFKETQLFNQEKALSFRKEILERGGTDEPMSMYVNFRGSEPKIDALLKKRGLDQVKVDRTK</sequence>
<dbReference type="Gene3D" id="3.40.390.10">
    <property type="entry name" value="Collagenase (Catalytic Domain)"/>
    <property type="match status" value="1"/>
</dbReference>
<keyword evidence="4 7" id="KW-0378">Hydrolase</keyword>
<evidence type="ECO:0000256" key="6">
    <source>
        <dbReference type="ARBA" id="ARBA00023049"/>
    </source>
</evidence>
<dbReference type="InterPro" id="IPR034005">
    <property type="entry name" value="M3A_DCP"/>
</dbReference>
<keyword evidence="2 7" id="KW-0645">Protease</keyword>
<dbReference type="FunFam" id="3.40.390.10:FF:000009">
    <property type="entry name" value="Oligopeptidase A"/>
    <property type="match status" value="1"/>
</dbReference>
<reference evidence="9 10" key="1">
    <citation type="submission" date="2018-03" db="EMBL/GenBank/DDBJ databases">
        <title>Genomic Encyclopedia of Archaeal and Bacterial Type Strains, Phase II (KMG-II): from individual species to whole genera.</title>
        <authorList>
            <person name="Goeker M."/>
        </authorList>
    </citation>
    <scope>NUCLEOTIDE SEQUENCE [LARGE SCALE GENOMIC DNA]</scope>
    <source>
        <strain evidence="9 10">DSM 28057</strain>
    </source>
</reference>
<dbReference type="Pfam" id="PF01432">
    <property type="entry name" value="Peptidase_M3"/>
    <property type="match status" value="1"/>
</dbReference>
<dbReference type="EMBL" id="PYGF01000009">
    <property type="protein sequence ID" value="PSL02685.1"/>
    <property type="molecule type" value="Genomic_DNA"/>
</dbReference>
<dbReference type="InterPro" id="IPR045090">
    <property type="entry name" value="Pept_M3A_M3B"/>
</dbReference>
<dbReference type="CDD" id="cd06456">
    <property type="entry name" value="M3A_DCP"/>
    <property type="match status" value="1"/>
</dbReference>
<dbReference type="InterPro" id="IPR024080">
    <property type="entry name" value="Neurolysin/TOP_N"/>
</dbReference>
<evidence type="ECO:0000259" key="8">
    <source>
        <dbReference type="Pfam" id="PF01432"/>
    </source>
</evidence>
<dbReference type="GO" id="GO:0006508">
    <property type="term" value="P:proteolysis"/>
    <property type="evidence" value="ECO:0007669"/>
    <property type="project" value="UniProtKB-KW"/>
</dbReference>
<dbReference type="InterPro" id="IPR024079">
    <property type="entry name" value="MetalloPept_cat_dom_sf"/>
</dbReference>
<dbReference type="SUPFAM" id="SSF55486">
    <property type="entry name" value="Metalloproteases ('zincins'), catalytic domain"/>
    <property type="match status" value="1"/>
</dbReference>
<gene>
    <name evidence="9" type="ORF">CLV48_109155</name>
</gene>
<comment type="cofactor">
    <cofactor evidence="7">
        <name>Zn(2+)</name>
        <dbReference type="ChEBI" id="CHEBI:29105"/>
    </cofactor>
    <text evidence="7">Binds 1 zinc ion.</text>
</comment>
<dbReference type="Gene3D" id="1.20.1050.40">
    <property type="entry name" value="Endopeptidase. Chain P, domain 1"/>
    <property type="match status" value="1"/>
</dbReference>
<evidence type="ECO:0000256" key="1">
    <source>
        <dbReference type="ARBA" id="ARBA00006040"/>
    </source>
</evidence>
<dbReference type="PANTHER" id="PTHR43660:SF1">
    <property type="entry name" value="DIPEPTIDYL CARBOXYPEPTIDASE"/>
    <property type="match status" value="1"/>
</dbReference>
<proteinExistence type="inferred from homology"/>
<dbReference type="GO" id="GO:0004222">
    <property type="term" value="F:metalloendopeptidase activity"/>
    <property type="evidence" value="ECO:0007669"/>
    <property type="project" value="InterPro"/>
</dbReference>
<dbReference type="OrthoDB" id="9773538at2"/>
<dbReference type="PANTHER" id="PTHR43660">
    <property type="entry name" value="DIPEPTIDYL CARBOXYPEPTIDASE"/>
    <property type="match status" value="1"/>
</dbReference>
<evidence type="ECO:0000256" key="2">
    <source>
        <dbReference type="ARBA" id="ARBA00022670"/>
    </source>
</evidence>
<dbReference type="PROSITE" id="PS51257">
    <property type="entry name" value="PROKAR_LIPOPROTEIN"/>
    <property type="match status" value="1"/>
</dbReference>
<dbReference type="InterPro" id="IPR001567">
    <property type="entry name" value="Pept_M3A_M3B_dom"/>
</dbReference>
<keyword evidence="10" id="KW-1185">Reference proteome</keyword>
<evidence type="ECO:0000256" key="3">
    <source>
        <dbReference type="ARBA" id="ARBA00022723"/>
    </source>
</evidence>
<dbReference type="GO" id="GO:0004180">
    <property type="term" value="F:carboxypeptidase activity"/>
    <property type="evidence" value="ECO:0007669"/>
    <property type="project" value="TreeGrafter"/>
</dbReference>
<name>A0A2P8DZP3_9BACT</name>
<evidence type="ECO:0000256" key="4">
    <source>
        <dbReference type="ARBA" id="ARBA00022801"/>
    </source>
</evidence>
<keyword evidence="6 7" id="KW-0482">Metalloprotease</keyword>
<dbReference type="GO" id="GO:0005829">
    <property type="term" value="C:cytosol"/>
    <property type="evidence" value="ECO:0007669"/>
    <property type="project" value="UniProtKB-ARBA"/>
</dbReference>
<evidence type="ECO:0000313" key="9">
    <source>
        <dbReference type="EMBL" id="PSL02685.1"/>
    </source>
</evidence>
<comment type="caution">
    <text evidence="9">The sequence shown here is derived from an EMBL/GenBank/DDBJ whole genome shotgun (WGS) entry which is preliminary data.</text>
</comment>
<evidence type="ECO:0000256" key="5">
    <source>
        <dbReference type="ARBA" id="ARBA00022833"/>
    </source>
</evidence>
<accession>A0A2P8DZP3</accession>
<keyword evidence="5 7" id="KW-0862">Zinc</keyword>